<comment type="caution">
    <text evidence="2">The sequence shown here is derived from an EMBL/GenBank/DDBJ whole genome shotgun (WGS) entry which is preliminary data.</text>
</comment>
<dbReference type="InterPro" id="IPR050229">
    <property type="entry name" value="GlpE_sulfurtransferase"/>
</dbReference>
<protein>
    <submittedName>
        <fullName evidence="2">Rhodanese-like domain-containing protein</fullName>
    </submittedName>
</protein>
<dbReference type="PANTHER" id="PTHR43031:SF1">
    <property type="entry name" value="PYRIDINE NUCLEOTIDE-DISULPHIDE OXIDOREDUCTASE"/>
    <property type="match status" value="1"/>
</dbReference>
<accession>A0AAW8U036</accession>
<evidence type="ECO:0000313" key="2">
    <source>
        <dbReference type="EMBL" id="MDT2809612.1"/>
    </source>
</evidence>
<gene>
    <name evidence="2" type="ORF">P7H43_03880</name>
</gene>
<dbReference type="EMBL" id="JARQBJ010000002">
    <property type="protein sequence ID" value="MDT2809612.1"/>
    <property type="molecule type" value="Genomic_DNA"/>
</dbReference>
<dbReference type="Proteomes" id="UP001256711">
    <property type="component" value="Unassembled WGS sequence"/>
</dbReference>
<dbReference type="AlphaFoldDB" id="A0AAW8U036"/>
<sequence length="100" mass="11142">MPSISVQDFANHFHDDTVVILDTRDHSSFAEYHLDNAISMPATSVPNRFGELAKDKTYFVLSHSGRRSEVLANFLVNKGYNAVHVIGGMRAYRQAFVAVA</sequence>
<dbReference type="RefSeq" id="WP_270598114.1">
    <property type="nucleotide sequence ID" value="NZ_JAQESC010000005.1"/>
</dbReference>
<dbReference type="SMART" id="SM00450">
    <property type="entry name" value="RHOD"/>
    <property type="match status" value="1"/>
</dbReference>
<proteinExistence type="predicted"/>
<reference evidence="2" key="1">
    <citation type="submission" date="2023-03" db="EMBL/GenBank/DDBJ databases">
        <authorList>
            <person name="Shen W."/>
            <person name="Cai J."/>
        </authorList>
    </citation>
    <scope>NUCLEOTIDE SEQUENCE</scope>
    <source>
        <strain evidence="2">B226-2</strain>
    </source>
</reference>
<dbReference type="Gene3D" id="3.40.250.10">
    <property type="entry name" value="Rhodanese-like domain"/>
    <property type="match status" value="1"/>
</dbReference>
<evidence type="ECO:0000313" key="3">
    <source>
        <dbReference type="Proteomes" id="UP001256711"/>
    </source>
</evidence>
<dbReference type="CDD" id="cd00158">
    <property type="entry name" value="RHOD"/>
    <property type="match status" value="1"/>
</dbReference>
<dbReference type="PROSITE" id="PS50206">
    <property type="entry name" value="RHODANESE_3"/>
    <property type="match status" value="1"/>
</dbReference>
<organism evidence="2 3">
    <name type="scientific">Enterococcus asini</name>
    <dbReference type="NCBI Taxonomy" id="57732"/>
    <lineage>
        <taxon>Bacteria</taxon>
        <taxon>Bacillati</taxon>
        <taxon>Bacillota</taxon>
        <taxon>Bacilli</taxon>
        <taxon>Lactobacillales</taxon>
        <taxon>Enterococcaceae</taxon>
        <taxon>Enterococcus</taxon>
    </lineage>
</organism>
<dbReference type="Pfam" id="PF00581">
    <property type="entry name" value="Rhodanese"/>
    <property type="match status" value="1"/>
</dbReference>
<dbReference type="SUPFAM" id="SSF52821">
    <property type="entry name" value="Rhodanese/Cell cycle control phosphatase"/>
    <property type="match status" value="1"/>
</dbReference>
<dbReference type="PANTHER" id="PTHR43031">
    <property type="entry name" value="FAD-DEPENDENT OXIDOREDUCTASE"/>
    <property type="match status" value="1"/>
</dbReference>
<dbReference type="InterPro" id="IPR001763">
    <property type="entry name" value="Rhodanese-like_dom"/>
</dbReference>
<evidence type="ECO:0000259" key="1">
    <source>
        <dbReference type="PROSITE" id="PS50206"/>
    </source>
</evidence>
<name>A0AAW8U036_9ENTE</name>
<feature type="domain" description="Rhodanese" evidence="1">
    <location>
        <begin position="14"/>
        <end position="97"/>
    </location>
</feature>
<dbReference type="InterPro" id="IPR036873">
    <property type="entry name" value="Rhodanese-like_dom_sf"/>
</dbReference>